<dbReference type="InterPro" id="IPR024983">
    <property type="entry name" value="CHAT_dom"/>
</dbReference>
<name>A0AAV9XAY7_9PEZI</name>
<organism evidence="2 3">
    <name type="scientific">Orbilia ellipsospora</name>
    <dbReference type="NCBI Taxonomy" id="2528407"/>
    <lineage>
        <taxon>Eukaryota</taxon>
        <taxon>Fungi</taxon>
        <taxon>Dikarya</taxon>
        <taxon>Ascomycota</taxon>
        <taxon>Pezizomycotina</taxon>
        <taxon>Orbiliomycetes</taxon>
        <taxon>Orbiliales</taxon>
        <taxon>Orbiliaceae</taxon>
        <taxon>Orbilia</taxon>
    </lineage>
</organism>
<evidence type="ECO:0000313" key="2">
    <source>
        <dbReference type="EMBL" id="KAK6539260.1"/>
    </source>
</evidence>
<protein>
    <recommendedName>
        <fullName evidence="1">CHAT domain-containing protein</fullName>
    </recommendedName>
</protein>
<dbReference type="EMBL" id="JAVHJO010000006">
    <property type="protein sequence ID" value="KAK6539260.1"/>
    <property type="molecule type" value="Genomic_DNA"/>
</dbReference>
<accession>A0AAV9XAY7</accession>
<sequence>MDAPEHNGSESSESSMDDIRATALHWFPHPIARLVFRRPALEAEDIAFSEPPPKKHHPFLKERITVLLLKDDDGKLWELSRIYREIEWNLILGRYNLAIDDMIKISRLYPIIAISSPPYHYLWARIRAQQGYTTLATLHRRKAYECFTGYTNVFLANGEESHCLKTLLKLIQLRGDEAKEPSIGFRTLLQQAYDMFVKGRHPKKVGYFHCDIYHIFLEYQHLIHDGRPVGDAILELQRTHILDVIQRHVREGHFFASYTLYRYVLKNITKTFTITEVVNRFSQVFEKYPPTKSFWTRCLADFYLAAGKNKLAEVAHDPQLSSDAVDLVWDLLHEAYDYAHQCGDKIIMAEAFWIKFIFRKNIKIETMRIQHEENKIKDLEFYKHEYHHIVGVFETQFLDVFKDTNDAERLRVGLYQCDAVLQLTGISGAERVLRPVWAHHQHVTGNSQGGDTYWAAILLAERRIDLAHVLGSVRTYLKKPDLTYRERLRAMKAKLFVCLNLEILELGIKTGKEIIIMAKEAGQKHDACDARYDYLFLKVNLIHKVHPSRRAEYIASVDEEFDRYLKQDEKWRPSGIEVCKKVLLYGAFMANTWEHTSLMRAHTVFKQFSALRKNRIFQLNVTPDMIEYLEFYKCLTQYYRGVRKPAYFIAKAAAVSGHVGSRIKGFWTTIYHDSKKFLHADWQLLFLAMHVQCWKEICIQSLTEEDVAKEIKMELHTDFWNVFEDLHVFCETEGDSDRFAMIFCLAGDFCNLRCDWLAALGWYNRSIDSLIDTTVFGYESLKTDYYIPEFMRKTNYHNVTGEAMSCILTWKAYWDQLRIFEKKVDFLRQKAQTFLESLLPNDKGTTEAKDHIVKIHELRRKELDPDFELFTWAQILRGQEFRAIVGARTVWEDREVVLNELEKLVSFHVPPLDSGTLEWAKLVSIALGGDSGHGEWRMRWAEILEEMDIQFRELKTGLMQLDADERIRAQLSFVTGSPPTRDDLQEIRNYRLAHTKTVFIDFVAIDEEMYLLWNIENSKRKPWGPEKPCLDGSVNLEISEFAFTAWRDSLVSTAFHGKSILELCEIGQFVVDQITNYAKMGDQVIIGTSYVTSRIPFHALPLGILNNGELFTLGQYVNVIYSPNFLVTKVCMQRLSGYQLRPKIPEGMVRATLCSVIGSGFGSRSQKHNQHVLQHVANELSGHRVVIFDGLGANKFEVKEQLLKTVDFIHFMGEVNVNPRDGKPENGTVTIGPNVRLSAYEIGHEFRFAHGSCPVVTMIAQQPDTLPSDAIIENIPDGFVGAFLQAGAATVISTLWPVPAPVAARFTELFYHDFIATCDQNRDQAWNIAKALRTTCGELREEFGSSCPHWAAFVLNGAWVRGLQYGGRLSVMMSKKKPMTSDFTDYRQPATLGYYPEI</sequence>
<proteinExistence type="predicted"/>
<dbReference type="Pfam" id="PF12770">
    <property type="entry name" value="CHAT"/>
    <property type="match status" value="1"/>
</dbReference>
<gene>
    <name evidence="2" type="ORF">TWF694_009495</name>
</gene>
<feature type="domain" description="CHAT" evidence="1">
    <location>
        <begin position="1193"/>
        <end position="1357"/>
    </location>
</feature>
<comment type="caution">
    <text evidence="2">The sequence shown here is derived from an EMBL/GenBank/DDBJ whole genome shotgun (WGS) entry which is preliminary data.</text>
</comment>
<evidence type="ECO:0000313" key="3">
    <source>
        <dbReference type="Proteomes" id="UP001365542"/>
    </source>
</evidence>
<keyword evidence="3" id="KW-1185">Reference proteome</keyword>
<dbReference type="Proteomes" id="UP001365542">
    <property type="component" value="Unassembled WGS sequence"/>
</dbReference>
<reference evidence="2 3" key="1">
    <citation type="submission" date="2019-10" db="EMBL/GenBank/DDBJ databases">
        <authorList>
            <person name="Palmer J.M."/>
        </authorList>
    </citation>
    <scope>NUCLEOTIDE SEQUENCE [LARGE SCALE GENOMIC DNA]</scope>
    <source>
        <strain evidence="2 3">TWF694</strain>
    </source>
</reference>
<evidence type="ECO:0000259" key="1">
    <source>
        <dbReference type="Pfam" id="PF12770"/>
    </source>
</evidence>